<reference evidence="1" key="1">
    <citation type="journal article" date="2017" name="Science">
        <title>Giant viruses with an expanded complement of translation system components.</title>
        <authorList>
            <person name="Schulz F."/>
            <person name="Yutin N."/>
            <person name="Ivanova N.N."/>
            <person name="Ortega D.R."/>
            <person name="Lee T.K."/>
            <person name="Vierheilig J."/>
            <person name="Daims H."/>
            <person name="Horn M."/>
            <person name="Wagner M."/>
            <person name="Jensen G.J."/>
            <person name="Kyrpides N.C."/>
            <person name="Koonin E.V."/>
            <person name="Woyke T."/>
        </authorList>
    </citation>
    <scope>NUCLEOTIDE SEQUENCE</scope>
    <source>
        <strain evidence="1">KNV1</strain>
    </source>
</reference>
<protein>
    <submittedName>
        <fullName evidence="1">Uncharacterized protein</fullName>
    </submittedName>
</protein>
<gene>
    <name evidence="1" type="ORF">Klosneuvirus_1_331</name>
</gene>
<sequence>MNNDIIDVLAGDPFYYNILEYLSNDDIYNLSQTCQYYKEQLNLSIIKRQTLKEINKRFNELFSNNTQEFKKIIKELECVVTGSFILQSLLSVYWKDTDVDIYIEVNKEDDKSKTILDYFLTDKMDYKIVKTTSSYSESIAGIHEVRTYDKKDSPYKIQLIIVTIKDNIQNYVEGINDLHKYVNGNFDFDICKNIYSINQDNRETLSIYKINDILSRKTKFALNDRNRIGSSIERCKKYQKRGFDFVNRKTLTYKDFKHANIIEVSKIDDEDNSYQIINGDMNKLKETIVNKRCFYTYNNKSYEDYIQISDNKLIMNKQVLKPCRNHFGMCLITDLCCENHLHCHLDQENKNLIVINNQYSDQKPIIMDGILEDYEDYLIMISN</sequence>
<dbReference type="EMBL" id="KY684108">
    <property type="protein sequence ID" value="ARF11474.1"/>
    <property type="molecule type" value="Genomic_DNA"/>
</dbReference>
<organism evidence="1">
    <name type="scientific">Klosneuvirus KNV1</name>
    <dbReference type="NCBI Taxonomy" id="1977640"/>
    <lineage>
        <taxon>Viruses</taxon>
        <taxon>Varidnaviria</taxon>
        <taxon>Bamfordvirae</taxon>
        <taxon>Nucleocytoviricota</taxon>
        <taxon>Megaviricetes</taxon>
        <taxon>Imitervirales</taxon>
        <taxon>Mimiviridae</taxon>
        <taxon>Klosneuvirinae</taxon>
        <taxon>Klosneuvirus</taxon>
    </lineage>
</organism>
<accession>A0A1V0SIK6</accession>
<dbReference type="Pfam" id="PF26128">
    <property type="entry name" value="Gad2"/>
    <property type="match status" value="1"/>
</dbReference>
<name>A0A1V0SIK6_9VIRU</name>
<proteinExistence type="predicted"/>
<evidence type="ECO:0000313" key="1">
    <source>
        <dbReference type="EMBL" id="ARF11474.1"/>
    </source>
</evidence>